<dbReference type="InParanoid" id="C4R697"/>
<name>C4R697_KOMPG</name>
<dbReference type="Pfam" id="PF02913">
    <property type="entry name" value="FAD-oxidase_C"/>
    <property type="match status" value="1"/>
</dbReference>
<dbReference type="FunFam" id="3.30.465.10:FF:000014">
    <property type="entry name" value="D-lactate dehydrogenase (Cytochrome), putative"/>
    <property type="match status" value="1"/>
</dbReference>
<comment type="cofactor">
    <cofactor evidence="1">
        <name>FAD</name>
        <dbReference type="ChEBI" id="CHEBI:57692"/>
    </cofactor>
</comment>
<evidence type="ECO:0000256" key="10">
    <source>
        <dbReference type="ARBA" id="ARBA00051436"/>
    </source>
</evidence>
<evidence type="ECO:0000256" key="1">
    <source>
        <dbReference type="ARBA" id="ARBA00001974"/>
    </source>
</evidence>
<dbReference type="FunFam" id="3.30.70.2740:FF:000001">
    <property type="entry name" value="D-lactate dehydrogenase mitochondrial"/>
    <property type="match status" value="1"/>
</dbReference>
<dbReference type="GO" id="GO:0005743">
    <property type="term" value="C:mitochondrial inner membrane"/>
    <property type="evidence" value="ECO:0007669"/>
    <property type="project" value="EnsemblFungi"/>
</dbReference>
<dbReference type="FunFam" id="1.10.45.10:FF:000001">
    <property type="entry name" value="D-lactate dehydrogenase mitochondrial"/>
    <property type="match status" value="1"/>
</dbReference>
<keyword evidence="7" id="KW-0560">Oxidoreductase</keyword>
<evidence type="ECO:0000256" key="11">
    <source>
        <dbReference type="ARBA" id="ARBA00083446"/>
    </source>
</evidence>
<dbReference type="GO" id="GO:0008720">
    <property type="term" value="F:D-lactate dehydrogenase (NAD+) activity"/>
    <property type="evidence" value="ECO:0007669"/>
    <property type="project" value="TreeGrafter"/>
</dbReference>
<evidence type="ECO:0000256" key="6">
    <source>
        <dbReference type="ARBA" id="ARBA00022946"/>
    </source>
</evidence>
<dbReference type="InterPro" id="IPR016169">
    <property type="entry name" value="FAD-bd_PCMH_sub2"/>
</dbReference>
<dbReference type="GO" id="GO:1903457">
    <property type="term" value="P:lactate catabolic process"/>
    <property type="evidence" value="ECO:0007669"/>
    <property type="project" value="EnsemblFungi"/>
</dbReference>
<dbReference type="Gene3D" id="3.30.465.10">
    <property type="match status" value="1"/>
</dbReference>
<dbReference type="PANTHER" id="PTHR11748">
    <property type="entry name" value="D-LACTATE DEHYDROGENASE"/>
    <property type="match status" value="1"/>
</dbReference>
<keyword evidence="4" id="KW-0285">Flavoprotein</keyword>
<keyword evidence="13" id="KW-0670">Pyruvate</keyword>
<dbReference type="eggNOG" id="KOG1231">
    <property type="taxonomic scope" value="Eukaryota"/>
</dbReference>
<evidence type="ECO:0000256" key="7">
    <source>
        <dbReference type="ARBA" id="ARBA00023002"/>
    </source>
</evidence>
<dbReference type="STRING" id="644223.C4R697"/>
<dbReference type="SUPFAM" id="SSF55103">
    <property type="entry name" value="FAD-linked oxidases, C-terminal domain"/>
    <property type="match status" value="1"/>
</dbReference>
<keyword evidence="5" id="KW-0274">FAD</keyword>
<dbReference type="SUPFAM" id="SSF56176">
    <property type="entry name" value="FAD-binding/transporter-associated domain-like"/>
    <property type="match status" value="1"/>
</dbReference>
<dbReference type="KEGG" id="ppa:PAS_chr3_1021"/>
<gene>
    <name evidence="13" type="ordered locus">PAS_chr3_1021</name>
</gene>
<dbReference type="RefSeq" id="XP_002493262.1">
    <property type="nucleotide sequence ID" value="XM_002493217.1"/>
</dbReference>
<protein>
    <recommendedName>
        <fullName evidence="9">D-lactate dehydrogenase (cytochrome)</fullName>
        <ecNumber evidence="9">1.1.2.4</ecNumber>
    </recommendedName>
    <alternativeName>
        <fullName evidence="11">D-lactate ferricytochrome C oxidoreductase</fullName>
    </alternativeName>
</protein>
<comment type="similarity">
    <text evidence="3">Belongs to the FAD-binding oxidoreductase/transferase type 4 family.</text>
</comment>
<dbReference type="InterPro" id="IPR016164">
    <property type="entry name" value="FAD-linked_Oxase-like_C"/>
</dbReference>
<dbReference type="AlphaFoldDB" id="C4R697"/>
<dbReference type="Gene3D" id="1.10.45.10">
    <property type="entry name" value="Vanillyl-alcohol Oxidase, Chain A, domain 4"/>
    <property type="match status" value="1"/>
</dbReference>
<dbReference type="PANTHER" id="PTHR11748:SF111">
    <property type="entry name" value="D-LACTATE DEHYDROGENASE, MITOCHONDRIAL-RELATED"/>
    <property type="match status" value="1"/>
</dbReference>
<dbReference type="EC" id="1.1.2.4" evidence="9"/>
<dbReference type="Pfam" id="PF01565">
    <property type="entry name" value="FAD_binding_4"/>
    <property type="match status" value="1"/>
</dbReference>
<dbReference type="FunCoup" id="C4R697">
    <property type="interactions" value="208"/>
</dbReference>
<dbReference type="InterPro" id="IPR006094">
    <property type="entry name" value="Oxid_FAD_bind_N"/>
</dbReference>
<sequence length="590" mass="64432">MLKFGRICRSFAQYSKVSNSVSKTKPEIPKLKSLNDNASRNDKALTTFQGPSASGSGNNTIKLGLALTLGVVIGSLSSAYSISEKPPPFLFPKSSTTPLKGIIAPQYANEKTIEQCRTKLEQVLGKENVVTTEETIKSHNDTYWNSHHPESTQFPKYVVYGTSTEQVSEIMKICHEYSVPIVPFTGGTSLEGHFISTRSGISLDLSRMDKVLELHKEDLDVVVQPGVGWETLADYLDDYGLLFGPDPGPSACIGGMVGTSCSGTNASRYGTMKENVLNLTVVLADGTIIKTKQRPTKSSAGYNLTGLFIGSEGTLGVVTEATLRLHVKPPFQTVAVVAFPGIRNAASTVADIVGRGLQVDAMELVDDNMMRYINASGETTQKYNEVPTLFFKLGGPTKNAVDDLKKTVKDIADHYGAVKMHYASEEDEKLELWNARKVALWSTINYGRESISPDIQVWTTDVAVPISRLPDVLLETKKDIDSSGLPSSMVGHAGDGNFHVFLLYKKDQHERAARIVDRMVQRAIAMGGTCTGEHGVGYGKRGFLLEEDGHDTVDLMRKIKFAIDPKRILNPDKIFSIDPNDDPLNPLVHS</sequence>
<dbReference type="OMA" id="RACNAYS"/>
<feature type="domain" description="FAD-binding PCMH-type" evidence="12">
    <location>
        <begin position="151"/>
        <end position="328"/>
    </location>
</feature>
<dbReference type="Gene3D" id="3.30.70.2740">
    <property type="match status" value="1"/>
</dbReference>
<comment type="catalytic activity">
    <reaction evidence="10">
        <text>(R)-lactate + 2 Fe(III)-[cytochrome c] = 2 Fe(II)-[cytochrome c] + pyruvate + 2 H(+)</text>
        <dbReference type="Rhea" id="RHEA:13521"/>
        <dbReference type="Rhea" id="RHEA-COMP:10350"/>
        <dbReference type="Rhea" id="RHEA-COMP:14399"/>
        <dbReference type="ChEBI" id="CHEBI:15361"/>
        <dbReference type="ChEBI" id="CHEBI:15378"/>
        <dbReference type="ChEBI" id="CHEBI:16004"/>
        <dbReference type="ChEBI" id="CHEBI:29033"/>
        <dbReference type="ChEBI" id="CHEBI:29034"/>
        <dbReference type="EC" id="1.1.2.4"/>
    </reaction>
</comment>
<evidence type="ECO:0000313" key="14">
    <source>
        <dbReference type="Proteomes" id="UP000000314"/>
    </source>
</evidence>
<dbReference type="InterPro" id="IPR016166">
    <property type="entry name" value="FAD-bd_PCMH"/>
</dbReference>
<dbReference type="EMBL" id="FN392321">
    <property type="protein sequence ID" value="CAY71083.1"/>
    <property type="molecule type" value="Genomic_DNA"/>
</dbReference>
<evidence type="ECO:0000313" key="13">
    <source>
        <dbReference type="EMBL" id="CAY71083.1"/>
    </source>
</evidence>
<evidence type="ECO:0000256" key="9">
    <source>
        <dbReference type="ARBA" id="ARBA00038897"/>
    </source>
</evidence>
<evidence type="ECO:0000259" key="12">
    <source>
        <dbReference type="PROSITE" id="PS51387"/>
    </source>
</evidence>
<comment type="subcellular location">
    <subcellularLocation>
        <location evidence="2">Mitochondrion</location>
    </subcellularLocation>
</comment>
<evidence type="ECO:0000256" key="4">
    <source>
        <dbReference type="ARBA" id="ARBA00022630"/>
    </source>
</evidence>
<dbReference type="GO" id="GO:0071949">
    <property type="term" value="F:FAD binding"/>
    <property type="evidence" value="ECO:0007669"/>
    <property type="project" value="InterPro"/>
</dbReference>
<evidence type="ECO:0000256" key="8">
    <source>
        <dbReference type="ARBA" id="ARBA00023128"/>
    </source>
</evidence>
<dbReference type="HOGENOM" id="CLU_017779_3_3_1"/>
<dbReference type="Proteomes" id="UP000000314">
    <property type="component" value="Chromosome 3"/>
</dbReference>
<evidence type="ECO:0000256" key="5">
    <source>
        <dbReference type="ARBA" id="ARBA00022827"/>
    </source>
</evidence>
<evidence type="ECO:0000256" key="2">
    <source>
        <dbReference type="ARBA" id="ARBA00004173"/>
    </source>
</evidence>
<dbReference type="GeneID" id="8199765"/>
<dbReference type="PROSITE" id="PS51387">
    <property type="entry name" value="FAD_PCMH"/>
    <property type="match status" value="1"/>
</dbReference>
<accession>C4R697</accession>
<dbReference type="GO" id="GO:0004458">
    <property type="term" value="F:D-lactate dehydrogenase (cytochrome) activity"/>
    <property type="evidence" value="ECO:0007669"/>
    <property type="project" value="UniProtKB-EC"/>
</dbReference>
<dbReference type="InterPro" id="IPR004113">
    <property type="entry name" value="FAD-bd_oxidored_4_C"/>
</dbReference>
<keyword evidence="14" id="KW-1185">Reference proteome</keyword>
<proteinExistence type="inferred from homology"/>
<keyword evidence="8" id="KW-0496">Mitochondrion</keyword>
<dbReference type="OrthoDB" id="7786253at2759"/>
<dbReference type="InterPro" id="IPR036318">
    <property type="entry name" value="FAD-bd_PCMH-like_sf"/>
</dbReference>
<evidence type="ECO:0000256" key="3">
    <source>
        <dbReference type="ARBA" id="ARBA00008000"/>
    </source>
</evidence>
<keyword evidence="6" id="KW-0809">Transit peptide</keyword>
<reference evidence="13 14" key="1">
    <citation type="journal article" date="2009" name="Nat. Biotechnol.">
        <title>Genome sequence of the recombinant protein production host Pichia pastoris.</title>
        <authorList>
            <person name="De Schutter K."/>
            <person name="Lin Y.C."/>
            <person name="Tiels P."/>
            <person name="Van Hecke A."/>
            <person name="Glinka S."/>
            <person name="Weber-Lehmann J."/>
            <person name="Rouze P."/>
            <person name="Van de Peer Y."/>
            <person name="Callewaert N."/>
        </authorList>
    </citation>
    <scope>NUCLEOTIDE SEQUENCE [LARGE SCALE GENOMIC DNA]</scope>
    <source>
        <strain evidence="14">GS115 / ATCC 20864</strain>
    </source>
</reference>
<dbReference type="InterPro" id="IPR016171">
    <property type="entry name" value="Vanillyl_alc_oxidase_C-sub2"/>
</dbReference>
<organism evidence="13 14">
    <name type="scientific">Komagataella phaffii (strain GS115 / ATCC 20864)</name>
    <name type="common">Yeast</name>
    <name type="synonym">Pichia pastoris</name>
    <dbReference type="NCBI Taxonomy" id="644223"/>
    <lineage>
        <taxon>Eukaryota</taxon>
        <taxon>Fungi</taxon>
        <taxon>Dikarya</taxon>
        <taxon>Ascomycota</taxon>
        <taxon>Saccharomycotina</taxon>
        <taxon>Pichiomycetes</taxon>
        <taxon>Pichiales</taxon>
        <taxon>Pichiaceae</taxon>
        <taxon>Komagataella</taxon>
    </lineage>
</organism>